<reference evidence="1 2" key="1">
    <citation type="submission" date="2024-09" db="EMBL/GenBank/DDBJ databases">
        <title>Paenibacillus zeirhizospherea sp. nov., isolated from surface of the maize (Zea mays) roots in a horticulture field, Hungary.</title>
        <authorList>
            <person name="Marton D."/>
            <person name="Farkas M."/>
            <person name="Bedics A."/>
            <person name="Toth E."/>
            <person name="Tancsics A."/>
            <person name="Boka K."/>
            <person name="Marati G."/>
            <person name="Kriszt B."/>
            <person name="Cserhati M."/>
        </authorList>
    </citation>
    <scope>NUCLEOTIDE SEQUENCE [LARGE SCALE GENOMIC DNA]</scope>
    <source>
        <strain evidence="1 2">JCM 18446</strain>
    </source>
</reference>
<organism evidence="1 2">
    <name type="scientific">Paenibacillus medicaginis</name>
    <dbReference type="NCBI Taxonomy" id="1470560"/>
    <lineage>
        <taxon>Bacteria</taxon>
        <taxon>Bacillati</taxon>
        <taxon>Bacillota</taxon>
        <taxon>Bacilli</taxon>
        <taxon>Bacillales</taxon>
        <taxon>Paenibacillaceae</taxon>
        <taxon>Paenibacillus</taxon>
    </lineage>
</organism>
<evidence type="ECO:0000313" key="2">
    <source>
        <dbReference type="Proteomes" id="UP001580430"/>
    </source>
</evidence>
<protein>
    <submittedName>
        <fullName evidence="1">Uncharacterized protein</fullName>
    </submittedName>
</protein>
<proteinExistence type="predicted"/>
<comment type="caution">
    <text evidence="1">The sequence shown here is derived from an EMBL/GenBank/DDBJ whole genome shotgun (WGS) entry which is preliminary data.</text>
</comment>
<name>A0ABV5BUL2_9BACL</name>
<keyword evidence="2" id="KW-1185">Reference proteome</keyword>
<dbReference type="EMBL" id="JBHIRY010000001">
    <property type="protein sequence ID" value="MFB5758973.1"/>
    <property type="molecule type" value="Genomic_DNA"/>
</dbReference>
<gene>
    <name evidence="1" type="ORF">ACE5LO_01070</name>
</gene>
<accession>A0ABV5BUL2</accession>
<evidence type="ECO:0000313" key="1">
    <source>
        <dbReference type="EMBL" id="MFB5758973.1"/>
    </source>
</evidence>
<sequence>MEWKLIDEEGNFLQEVNCQYDASDIAIMIYNATRVELDFEKKEANIRSKRNN</sequence>
<dbReference type="RefSeq" id="WP_375518225.1">
    <property type="nucleotide sequence ID" value="NZ_JBHIRY010000001.1"/>
</dbReference>
<dbReference type="Proteomes" id="UP001580430">
    <property type="component" value="Unassembled WGS sequence"/>
</dbReference>